<dbReference type="Pfam" id="PF01607">
    <property type="entry name" value="CBM_14"/>
    <property type="match status" value="1"/>
</dbReference>
<reference evidence="11 12" key="1">
    <citation type="submission" date="2024-02" db="EMBL/GenBank/DDBJ databases">
        <title>Chromosome-scale genome assembly of the rough periwinkle Littorina saxatilis.</title>
        <authorList>
            <person name="De Jode A."/>
            <person name="Faria R."/>
            <person name="Formenti G."/>
            <person name="Sims Y."/>
            <person name="Smith T.P."/>
            <person name="Tracey A."/>
            <person name="Wood J.M.D."/>
            <person name="Zagrodzka Z.B."/>
            <person name="Johannesson K."/>
            <person name="Butlin R.K."/>
            <person name="Leder E.H."/>
        </authorList>
    </citation>
    <scope>NUCLEOTIDE SEQUENCE [LARGE SCALE GENOMIC DNA]</scope>
    <source>
        <strain evidence="11">Snail1</strain>
        <tissue evidence="11">Muscle</tissue>
    </source>
</reference>
<evidence type="ECO:0000313" key="11">
    <source>
        <dbReference type="EMBL" id="KAK7091103.1"/>
    </source>
</evidence>
<dbReference type="GO" id="GO:0008061">
    <property type="term" value="F:chitin binding"/>
    <property type="evidence" value="ECO:0007669"/>
    <property type="project" value="UniProtKB-KW"/>
</dbReference>
<dbReference type="PROSITE" id="PS51910">
    <property type="entry name" value="GH18_2"/>
    <property type="match status" value="1"/>
</dbReference>
<dbReference type="InterPro" id="IPR002557">
    <property type="entry name" value="Chitin-bd_dom"/>
</dbReference>
<evidence type="ECO:0000256" key="4">
    <source>
        <dbReference type="ARBA" id="ARBA00023157"/>
    </source>
</evidence>
<dbReference type="InterPro" id="IPR001579">
    <property type="entry name" value="Glyco_hydro_18_chit_AS"/>
</dbReference>
<feature type="compositionally biased region" description="Pro residues" evidence="7">
    <location>
        <begin position="403"/>
        <end position="421"/>
    </location>
</feature>
<keyword evidence="5 6" id="KW-0326">Glycosidase</keyword>
<dbReference type="Gene3D" id="3.20.20.80">
    <property type="entry name" value="Glycosidases"/>
    <property type="match status" value="1"/>
</dbReference>
<dbReference type="GO" id="GO:0004568">
    <property type="term" value="F:chitinase activity"/>
    <property type="evidence" value="ECO:0007669"/>
    <property type="project" value="TreeGrafter"/>
</dbReference>
<dbReference type="GO" id="GO:0006032">
    <property type="term" value="P:chitin catabolic process"/>
    <property type="evidence" value="ECO:0007669"/>
    <property type="project" value="TreeGrafter"/>
</dbReference>
<keyword evidence="2" id="KW-0147">Chitin-binding</keyword>
<evidence type="ECO:0000313" key="12">
    <source>
        <dbReference type="Proteomes" id="UP001374579"/>
    </source>
</evidence>
<dbReference type="GO" id="GO:0005576">
    <property type="term" value="C:extracellular region"/>
    <property type="evidence" value="ECO:0007669"/>
    <property type="project" value="InterPro"/>
</dbReference>
<dbReference type="SMART" id="SM00636">
    <property type="entry name" value="Glyco_18"/>
    <property type="match status" value="1"/>
</dbReference>
<proteinExistence type="inferred from homology"/>
<accession>A0AAN9AQ49</accession>
<evidence type="ECO:0000256" key="8">
    <source>
        <dbReference type="SAM" id="SignalP"/>
    </source>
</evidence>
<dbReference type="InterPro" id="IPR011583">
    <property type="entry name" value="Chitinase_II/V-like_cat"/>
</dbReference>
<feature type="domain" description="Chitin-binding type-2" evidence="9">
    <location>
        <begin position="454"/>
        <end position="513"/>
    </location>
</feature>
<dbReference type="SUPFAM" id="SSF54556">
    <property type="entry name" value="Chitinase insertion domain"/>
    <property type="match status" value="1"/>
</dbReference>
<evidence type="ECO:0000259" key="10">
    <source>
        <dbReference type="PROSITE" id="PS51910"/>
    </source>
</evidence>
<dbReference type="Gene3D" id="2.170.140.10">
    <property type="entry name" value="Chitin binding domain"/>
    <property type="match status" value="1"/>
</dbReference>
<dbReference type="GO" id="GO:0005975">
    <property type="term" value="P:carbohydrate metabolic process"/>
    <property type="evidence" value="ECO:0007669"/>
    <property type="project" value="InterPro"/>
</dbReference>
<organism evidence="11 12">
    <name type="scientific">Littorina saxatilis</name>
    <dbReference type="NCBI Taxonomy" id="31220"/>
    <lineage>
        <taxon>Eukaryota</taxon>
        <taxon>Metazoa</taxon>
        <taxon>Spiralia</taxon>
        <taxon>Lophotrochozoa</taxon>
        <taxon>Mollusca</taxon>
        <taxon>Gastropoda</taxon>
        <taxon>Caenogastropoda</taxon>
        <taxon>Littorinimorpha</taxon>
        <taxon>Littorinoidea</taxon>
        <taxon>Littorinidae</taxon>
        <taxon>Littorina</taxon>
    </lineage>
</organism>
<dbReference type="PANTHER" id="PTHR11177:SF317">
    <property type="entry name" value="CHITINASE 12-RELATED"/>
    <property type="match status" value="1"/>
</dbReference>
<dbReference type="InterPro" id="IPR017853">
    <property type="entry name" value="GH"/>
</dbReference>
<evidence type="ECO:0000259" key="9">
    <source>
        <dbReference type="PROSITE" id="PS50940"/>
    </source>
</evidence>
<evidence type="ECO:0000256" key="5">
    <source>
        <dbReference type="ARBA" id="ARBA00023295"/>
    </source>
</evidence>
<dbReference type="EMBL" id="JBAMIC010000022">
    <property type="protein sequence ID" value="KAK7091103.1"/>
    <property type="molecule type" value="Genomic_DNA"/>
</dbReference>
<sequence>MGSGVLTVALLLVGFACLAQGSKKLFCYYSSDAQYRTGPGKFLPENIDPTLCTHVIFAFFQPTDDGLGVKSVTPEGLYEKTVALKQKNRNLKVLLAIGGWLIGSKPFLPVIKSQHSISTFARNVVKFLRAHGMDGMDMDWEFPGVRGSTPADKPKFTMLLQKIQDEFKKEAARTGRDKLILTLATAAGSYYITEGYEPTEIVKHPDYLLLMTYNYHGAWENVTGHHSTVWTSGKDTGPRLELSMQWTVDYWLSQGASRDKLILGLATYGMTFTLKNPSRNGILAPAYGGGRGAQYTNEYGIMAYYEVCENLAKHGWTKVWISDQQAPYAYGGDQWVGYDDPKSLKIKVETMINGYRLAGAFVWSVEMDDFRGRCGGGVYPLLKAIIQSMDGGIATPVQRPGQPTFPPALPTQPSPPPPRVTPRPNVFFPGRQGFTSPRPNFVTTTVPQVAAFPSTSCTTLGEGIHKDPNTCSQFFYCVRGVEGSFAQFTMACPPKTAFDGNYLVCVYDSNCYTPA</sequence>
<feature type="signal peptide" evidence="8">
    <location>
        <begin position="1"/>
        <end position="21"/>
    </location>
</feature>
<dbReference type="InterPro" id="IPR036508">
    <property type="entry name" value="Chitin-bd_dom_sf"/>
</dbReference>
<dbReference type="SUPFAM" id="SSF51445">
    <property type="entry name" value="(Trans)glycosidases"/>
    <property type="match status" value="1"/>
</dbReference>
<dbReference type="InterPro" id="IPR001223">
    <property type="entry name" value="Glyco_hydro18_cat"/>
</dbReference>
<evidence type="ECO:0000256" key="6">
    <source>
        <dbReference type="RuleBase" id="RU000489"/>
    </source>
</evidence>
<feature type="domain" description="GH18" evidence="10">
    <location>
        <begin position="23"/>
        <end position="392"/>
    </location>
</feature>
<dbReference type="Proteomes" id="UP001374579">
    <property type="component" value="Unassembled WGS sequence"/>
</dbReference>
<evidence type="ECO:0000256" key="7">
    <source>
        <dbReference type="SAM" id="MobiDB-lite"/>
    </source>
</evidence>
<evidence type="ECO:0000256" key="1">
    <source>
        <dbReference type="ARBA" id="ARBA00009121"/>
    </source>
</evidence>
<evidence type="ECO:0000256" key="2">
    <source>
        <dbReference type="ARBA" id="ARBA00022669"/>
    </source>
</evidence>
<keyword evidence="8" id="KW-0732">Signal</keyword>
<protein>
    <recommendedName>
        <fullName evidence="13">Chitinase</fullName>
    </recommendedName>
</protein>
<dbReference type="FunFam" id="3.10.50.10:FF:000001">
    <property type="entry name" value="Chitinase 3-like 1"/>
    <property type="match status" value="1"/>
</dbReference>
<evidence type="ECO:0008006" key="13">
    <source>
        <dbReference type="Google" id="ProtNLM"/>
    </source>
</evidence>
<keyword evidence="4" id="KW-1015">Disulfide bond</keyword>
<dbReference type="InterPro" id="IPR029070">
    <property type="entry name" value="Chitinase_insertion_sf"/>
</dbReference>
<dbReference type="PROSITE" id="PS50940">
    <property type="entry name" value="CHIT_BIND_II"/>
    <property type="match status" value="1"/>
</dbReference>
<feature type="region of interest" description="Disordered" evidence="7">
    <location>
        <begin position="396"/>
        <end position="424"/>
    </location>
</feature>
<keyword evidence="3 6" id="KW-0378">Hydrolase</keyword>
<feature type="chain" id="PRO_5042927678" description="Chitinase" evidence="8">
    <location>
        <begin position="22"/>
        <end position="515"/>
    </location>
</feature>
<gene>
    <name evidence="11" type="ORF">V1264_008832</name>
</gene>
<dbReference type="SMART" id="SM00494">
    <property type="entry name" value="ChtBD2"/>
    <property type="match status" value="1"/>
</dbReference>
<dbReference type="Pfam" id="PF00704">
    <property type="entry name" value="Glyco_hydro_18"/>
    <property type="match status" value="1"/>
</dbReference>
<dbReference type="PROSITE" id="PS01095">
    <property type="entry name" value="GH18_1"/>
    <property type="match status" value="1"/>
</dbReference>
<dbReference type="InterPro" id="IPR050314">
    <property type="entry name" value="Glycosyl_Hydrlase_18"/>
</dbReference>
<comment type="caution">
    <text evidence="11">The sequence shown here is derived from an EMBL/GenBank/DDBJ whole genome shotgun (WGS) entry which is preliminary data.</text>
</comment>
<dbReference type="SUPFAM" id="SSF57625">
    <property type="entry name" value="Invertebrate chitin-binding proteins"/>
    <property type="match status" value="1"/>
</dbReference>
<name>A0AAN9AQ49_9CAEN</name>
<dbReference type="Gene3D" id="3.10.50.10">
    <property type="match status" value="1"/>
</dbReference>
<evidence type="ECO:0000256" key="3">
    <source>
        <dbReference type="ARBA" id="ARBA00022801"/>
    </source>
</evidence>
<comment type="similarity">
    <text evidence="1">Belongs to the glycosyl hydrolase 18 family. Chitinase class II subfamily.</text>
</comment>
<keyword evidence="12" id="KW-1185">Reference proteome</keyword>
<dbReference type="AlphaFoldDB" id="A0AAN9AQ49"/>
<dbReference type="PANTHER" id="PTHR11177">
    <property type="entry name" value="CHITINASE"/>
    <property type="match status" value="1"/>
</dbReference>